<dbReference type="InterPro" id="IPR002656">
    <property type="entry name" value="Acyl_transf_3_dom"/>
</dbReference>
<proteinExistence type="predicted"/>
<feature type="transmembrane region" description="Helical" evidence="1">
    <location>
        <begin position="882"/>
        <end position="905"/>
    </location>
</feature>
<reference evidence="4 5" key="1">
    <citation type="submission" date="2023-08" db="EMBL/GenBank/DDBJ databases">
        <title>Black Yeasts Isolated from many extreme environments.</title>
        <authorList>
            <person name="Coleine C."/>
            <person name="Stajich J.E."/>
            <person name="Selbmann L."/>
        </authorList>
    </citation>
    <scope>NUCLEOTIDE SEQUENCE [LARGE SCALE GENOMIC DNA]</scope>
    <source>
        <strain evidence="4 5">CCFEE 6328</strain>
    </source>
</reference>
<feature type="domain" description="Acyltransferase 3" evidence="3">
    <location>
        <begin position="427"/>
        <end position="665"/>
    </location>
</feature>
<feature type="transmembrane region" description="Helical" evidence="1">
    <location>
        <begin position="301"/>
        <end position="318"/>
    </location>
</feature>
<comment type="caution">
    <text evidence="4">The sequence shown here is derived from an EMBL/GenBank/DDBJ whole genome shotgun (WGS) entry which is preliminary data.</text>
</comment>
<feature type="transmembrane region" description="Helical" evidence="1">
    <location>
        <begin position="192"/>
        <end position="211"/>
    </location>
</feature>
<organism evidence="4 5">
    <name type="scientific">Exophiala sideris</name>
    <dbReference type="NCBI Taxonomy" id="1016849"/>
    <lineage>
        <taxon>Eukaryota</taxon>
        <taxon>Fungi</taxon>
        <taxon>Dikarya</taxon>
        <taxon>Ascomycota</taxon>
        <taxon>Pezizomycotina</taxon>
        <taxon>Eurotiomycetes</taxon>
        <taxon>Chaetothyriomycetidae</taxon>
        <taxon>Chaetothyriales</taxon>
        <taxon>Herpotrichiellaceae</taxon>
        <taxon>Exophiala</taxon>
    </lineage>
</organism>
<feature type="transmembrane region" description="Helical" evidence="1">
    <location>
        <begin position="81"/>
        <end position="100"/>
    </location>
</feature>
<protein>
    <recommendedName>
        <fullName evidence="3">Acyltransferase 3 domain-containing protein</fullName>
    </recommendedName>
</protein>
<sequence length="929" mass="104209">MTGKCLLQWTLVTAATVAVAYAYPVNESSAFNSTTSAPADEIICVYPTSGQYCLLNRVLFYALLVFATISQKWTWLSIGSLAYIMNFSGTAAIHAVVLVATGGSQVLDLDGLGTWCILSSVTVAVVPAIWLSERIENSQYRPLFAFWGTFVSVGSMFAAAAMAQNVGHEPSCSAILSNGRQSILTTPAQLDFLTILNCFFLGLFSFCFACIRRPTRAESKSEMSRSFERFRPSRGMQARRRRAKARKAYETGKYKKSTRGCWVVYLNLPAFLVVVIINEVYVNTGSLPKDESAFAVGQWAPWVTVSLAMIASSVNGWYSPKWEKLLKTYAEDEEAIKLEQKKKRGSDVDQTTGLLDDVAELRSSERPQENQPSECLQTSTEAIEDHQQGEEQDIHSVERQMIPTAVPPFRIDDIEHLPVRHHPKPYGLRGIACLLVFDFHWILEHGYGNRMKDAAAEVNLWWEMPWISWMYAGKSMIYVFFVISGYVLSHKPLTQIHQNNGATATTAYPTIASSVFRRGIRLFLPTMIDTFITALLVRTPIYDSSIRTFLDAKMRKSFLDIWIGPKRPETTFWQEMRVAFRTCWGYIDSGMIPWSDREIDVRAYDDVHWTIPVEFKCSMMLFMLLLSTANLRTRVRLVIHCVAALYAFTNNRQALFCFFAGMLLAETDVITKVAESARSMTDESLLLSPDLEAADQEFTEMEKEYLTSAGRRQKLRWQRPRRAGMFFLPNLCPPSGLLCVRSGSTIAWIVILVVGLYLNIASSKPLAQPSFGHTTTVTKIVASLCGNSDPIEATRSIGAVLMTWKVANSSESYVGALFSNRLVQWLGKISFGIYLTHLDVIRGLGLTIIPVLYRVGAGVTSLPNPQESIEGGGLSQGQIFRIIMLGWAVCLPVVLICGHLFWYIVDRQVVKLSRFVEQKLRQPKASRGR</sequence>
<dbReference type="PANTHER" id="PTHR23028:SF134">
    <property type="entry name" value="PUTATIVE (AFU_ORTHOLOGUE AFUA_4G08520)-RELATED"/>
    <property type="match status" value="1"/>
</dbReference>
<evidence type="ECO:0000313" key="5">
    <source>
        <dbReference type="Proteomes" id="UP001345691"/>
    </source>
</evidence>
<feature type="signal peptide" evidence="2">
    <location>
        <begin position="1"/>
        <end position="22"/>
    </location>
</feature>
<keyword evidence="1" id="KW-0472">Membrane</keyword>
<evidence type="ECO:0000256" key="2">
    <source>
        <dbReference type="SAM" id="SignalP"/>
    </source>
</evidence>
<feature type="transmembrane region" description="Helical" evidence="1">
    <location>
        <begin position="466"/>
        <end position="488"/>
    </location>
</feature>
<feature type="transmembrane region" description="Helical" evidence="1">
    <location>
        <begin position="112"/>
        <end position="131"/>
    </location>
</feature>
<evidence type="ECO:0000313" key="4">
    <source>
        <dbReference type="EMBL" id="KAK5067890.1"/>
    </source>
</evidence>
<keyword evidence="1" id="KW-1133">Transmembrane helix</keyword>
<dbReference type="EMBL" id="JAVRRF010000001">
    <property type="protein sequence ID" value="KAK5067890.1"/>
    <property type="molecule type" value="Genomic_DNA"/>
</dbReference>
<dbReference type="Proteomes" id="UP001345691">
    <property type="component" value="Unassembled WGS sequence"/>
</dbReference>
<gene>
    <name evidence="4" type="ORF">LTR69_000007</name>
</gene>
<name>A0ABR0JQB1_9EURO</name>
<evidence type="ECO:0000256" key="1">
    <source>
        <dbReference type="SAM" id="Phobius"/>
    </source>
</evidence>
<feature type="transmembrane region" description="Helical" evidence="1">
    <location>
        <begin position="426"/>
        <end position="443"/>
    </location>
</feature>
<keyword evidence="2" id="KW-0732">Signal</keyword>
<accession>A0ABR0JQB1</accession>
<feature type="transmembrane region" description="Helical" evidence="1">
    <location>
        <begin position="49"/>
        <end position="69"/>
    </location>
</feature>
<feature type="transmembrane region" description="Helical" evidence="1">
    <location>
        <begin position="522"/>
        <end position="541"/>
    </location>
</feature>
<feature type="transmembrane region" description="Helical" evidence="1">
    <location>
        <begin position="262"/>
        <end position="281"/>
    </location>
</feature>
<keyword evidence="1" id="KW-0812">Transmembrane</keyword>
<evidence type="ECO:0000259" key="3">
    <source>
        <dbReference type="Pfam" id="PF01757"/>
    </source>
</evidence>
<dbReference type="PANTHER" id="PTHR23028">
    <property type="entry name" value="ACETYLTRANSFERASE"/>
    <property type="match status" value="1"/>
</dbReference>
<dbReference type="Pfam" id="PF01757">
    <property type="entry name" value="Acyl_transf_3"/>
    <property type="match status" value="1"/>
</dbReference>
<feature type="transmembrane region" description="Helical" evidence="1">
    <location>
        <begin position="143"/>
        <end position="163"/>
    </location>
</feature>
<feature type="chain" id="PRO_5045593634" description="Acyltransferase 3 domain-containing protein" evidence="2">
    <location>
        <begin position="23"/>
        <end position="929"/>
    </location>
</feature>
<keyword evidence="5" id="KW-1185">Reference proteome</keyword>
<dbReference type="InterPro" id="IPR050879">
    <property type="entry name" value="Acyltransferase_3"/>
</dbReference>